<dbReference type="STRING" id="1220578.FPE01S_03_05790"/>
<accession>A0A0E9N4F3</accession>
<organism evidence="1 2">
    <name type="scientific">Flavihumibacter petaseus NBRC 106054</name>
    <dbReference type="NCBI Taxonomy" id="1220578"/>
    <lineage>
        <taxon>Bacteria</taxon>
        <taxon>Pseudomonadati</taxon>
        <taxon>Bacteroidota</taxon>
        <taxon>Chitinophagia</taxon>
        <taxon>Chitinophagales</taxon>
        <taxon>Chitinophagaceae</taxon>
        <taxon>Flavihumibacter</taxon>
    </lineage>
</organism>
<gene>
    <name evidence="1" type="ORF">FPE01S_03_05790</name>
</gene>
<dbReference type="OrthoDB" id="1373641at2"/>
<dbReference type="EMBL" id="BBWV01000003">
    <property type="protein sequence ID" value="GAO44541.1"/>
    <property type="molecule type" value="Genomic_DNA"/>
</dbReference>
<protein>
    <submittedName>
        <fullName evidence="1">Uncharacterized protein</fullName>
    </submittedName>
</protein>
<dbReference type="RefSeq" id="WP_046370450.1">
    <property type="nucleotide sequence ID" value="NZ_BBWV01000003.1"/>
</dbReference>
<evidence type="ECO:0000313" key="2">
    <source>
        <dbReference type="Proteomes" id="UP000033121"/>
    </source>
</evidence>
<name>A0A0E9N4F3_9BACT</name>
<reference evidence="1 2" key="1">
    <citation type="submission" date="2015-04" db="EMBL/GenBank/DDBJ databases">
        <title>Whole genome shotgun sequence of Flavihumibacter petaseus NBRC 106054.</title>
        <authorList>
            <person name="Miyazawa S."/>
            <person name="Hosoyama A."/>
            <person name="Hashimoto M."/>
            <person name="Noguchi M."/>
            <person name="Tsuchikane K."/>
            <person name="Ohji S."/>
            <person name="Yamazoe A."/>
            <person name="Ichikawa N."/>
            <person name="Kimura A."/>
            <person name="Fujita N."/>
        </authorList>
    </citation>
    <scope>NUCLEOTIDE SEQUENCE [LARGE SCALE GENOMIC DNA]</scope>
    <source>
        <strain evidence="1 2">NBRC 106054</strain>
    </source>
</reference>
<dbReference type="Proteomes" id="UP000033121">
    <property type="component" value="Unassembled WGS sequence"/>
</dbReference>
<proteinExistence type="predicted"/>
<dbReference type="AlphaFoldDB" id="A0A0E9N4F3"/>
<sequence length="178" mass="19620">MKTLITLVALLFVCKSPSEKKLTLTIKILPPLAKIFRNQPIDIDISTSDFTYKSSVLVPDSLNLTFNLKKASVVWVTLDGLAQYADSSTRYFHNGARITLSNSSTVRTLTFPIDCEVNRYLGGKLCPGCKTSDAVIPIYWGLPSPDLKGEIGVDFQLGGCVTSGCDPTWFCRKDTLEF</sequence>
<evidence type="ECO:0000313" key="1">
    <source>
        <dbReference type="EMBL" id="GAO44541.1"/>
    </source>
</evidence>
<comment type="caution">
    <text evidence="1">The sequence shown here is derived from an EMBL/GenBank/DDBJ whole genome shotgun (WGS) entry which is preliminary data.</text>
</comment>
<keyword evidence="2" id="KW-1185">Reference proteome</keyword>